<dbReference type="GeneID" id="20194322"/>
<keyword evidence="9" id="KW-0920">Virion tegument</keyword>
<evidence type="ECO:0000256" key="3">
    <source>
        <dbReference type="ARBA" id="ARBA00004535"/>
    </source>
</evidence>
<keyword evidence="10" id="KW-0946">Virion</keyword>
<keyword evidence="12" id="KW-0238">DNA-binding</keyword>
<evidence type="ECO:0000256" key="15">
    <source>
        <dbReference type="ARBA" id="ARBA00033186"/>
    </source>
</evidence>
<evidence type="ECO:0000256" key="7">
    <source>
        <dbReference type="ARBA" id="ARBA00022553"/>
    </source>
</evidence>
<sequence length="450" mass="49706">MAGLGSPYGDDASPGYELMDVDSAVASFDESMLGAGESVFAGPAKRRPALPPPKAASPSALYQRLQGELGFPEGPTLLSAMEKWNEDLFSCFPSHSDVYANDALLSTSVDEVVDAALAASRAPLHYDPEVDLNAHGCERLPEAPVVEDDLEDYVSAVQSFFLSELRAREEHYAQLLRGYCLALLQYLQAAARRQARGGADPVAARQRFKQAVRDRYYREAATLARLLYLHLYLSVTREVSWRLHASQVVRQGVFVSLHYSWPQRRKFECMFHPVLFNHGVAMLEDRALSFPDLQRVNHRRRELGLPLIRAGLVEEEGRPLEAEPDFSGRLPRAVGFLTHQIRTKMEAYSERHPAAPACPLAEHSYSRRVGGRVSYGTTAEAMMDPPSPSAVLPGDPVPPAAVSVRRRPSTLHLPPDVTLQSIEAGHYVPGAHDLSSDATHGDDLNKFFDI</sequence>
<evidence type="ECO:0000256" key="12">
    <source>
        <dbReference type="ARBA" id="ARBA00023125"/>
    </source>
</evidence>
<evidence type="ECO:0000256" key="8">
    <source>
        <dbReference type="ARBA" id="ARBA00022562"/>
    </source>
</evidence>
<comment type="similarity">
    <text evidence="4">Belongs to the herpesviridae tegument protein VP16 protein family.</text>
</comment>
<evidence type="ECO:0000256" key="10">
    <source>
        <dbReference type="ARBA" id="ARBA00022844"/>
    </source>
</evidence>
<dbReference type="OrthoDB" id="6241at10239"/>
<evidence type="ECO:0000256" key="6">
    <source>
        <dbReference type="ARBA" id="ARBA00015301"/>
    </source>
</evidence>
<evidence type="ECO:0000313" key="17">
    <source>
        <dbReference type="Proteomes" id="UP000172799"/>
    </source>
</evidence>
<name>A0A077B7I2_9ALPH</name>
<comment type="subcellular location">
    <subcellularLocation>
        <location evidence="2">Host nucleus</location>
    </subcellularLocation>
    <subcellularLocation>
        <location evidence="3">Virion tegument</location>
    </subcellularLocation>
</comment>
<dbReference type="Proteomes" id="UP000172799">
    <property type="component" value="Segment"/>
</dbReference>
<gene>
    <name evidence="16" type="primary">ORF12</name>
</gene>
<dbReference type="SMART" id="SM00814">
    <property type="entry name" value="Alpha_TIF"/>
    <property type="match status" value="1"/>
</dbReference>
<keyword evidence="13" id="KW-0804">Transcription</keyword>
<proteinExistence type="inferred from homology"/>
<evidence type="ECO:0000313" key="16">
    <source>
        <dbReference type="EMBL" id="AIL02929.1"/>
    </source>
</evidence>
<evidence type="ECO:0000256" key="9">
    <source>
        <dbReference type="ARBA" id="ARBA00022580"/>
    </source>
</evidence>
<dbReference type="Pfam" id="PF02232">
    <property type="entry name" value="Alpha_TIF"/>
    <property type="match status" value="1"/>
</dbReference>
<accession>A0A077B7I2</accession>
<dbReference type="Gene3D" id="1.10.1290.10">
    <property type="entry name" value="Alpha trans-inducing (Alpha-TIF)"/>
    <property type="match status" value="1"/>
</dbReference>
<comment type="subunit">
    <text evidence="5">Associates with the VP16-induced complex; binding to host HCFC1 activates VP16 for association with the octamer motif-binding host protein POU2F1, to form a multiprotein-DNA complex responsible for activating transcription of the viral immediate early genes.</text>
</comment>
<keyword evidence="8" id="KW-1048">Host nucleus</keyword>
<evidence type="ECO:0000256" key="11">
    <source>
        <dbReference type="ARBA" id="ARBA00023015"/>
    </source>
</evidence>
<keyword evidence="7" id="KW-0597">Phosphoprotein</keyword>
<dbReference type="InterPro" id="IPR003174">
    <property type="entry name" value="Alpha_TIF"/>
</dbReference>
<dbReference type="GO" id="GO:0019033">
    <property type="term" value="C:viral tegument"/>
    <property type="evidence" value="ECO:0007669"/>
    <property type="project" value="UniProtKB-SubCell"/>
</dbReference>
<protein>
    <recommendedName>
        <fullName evidence="6">Tegument protein VP16 homolog</fullName>
    </recommendedName>
    <alternativeName>
        <fullName evidence="14">Alpha trans-inducing protein</fullName>
    </alternativeName>
    <alternativeName>
        <fullName evidence="15">Alpha-TIF</fullName>
    </alternativeName>
</protein>
<keyword evidence="11" id="KW-0805">Transcription regulation</keyword>
<dbReference type="EMBL" id="KM051845">
    <property type="protein sequence ID" value="AIL02929.1"/>
    <property type="molecule type" value="Genomic_DNA"/>
</dbReference>
<organism evidence="16 17">
    <name type="scientific">Equid alphaherpesvirus 3</name>
    <dbReference type="NCBI Taxonomy" id="80341"/>
    <lineage>
        <taxon>Viruses</taxon>
        <taxon>Duplodnaviria</taxon>
        <taxon>Heunggongvirae</taxon>
        <taxon>Peploviricota</taxon>
        <taxon>Herviviricetes</taxon>
        <taxon>Herpesvirales</taxon>
        <taxon>Orthoherpesviridae</taxon>
        <taxon>Alphaherpesvirinae</taxon>
        <taxon>Varicellovirus</taxon>
        <taxon>Varicellovirus equidalpha3</taxon>
    </lineage>
</organism>
<dbReference type="SUPFAM" id="SSF56548">
    <property type="entry name" value="Conserved core of transcriptional regulatory protein vp16"/>
    <property type="match status" value="1"/>
</dbReference>
<dbReference type="InterPro" id="IPR036538">
    <property type="entry name" value="Alpha_TIF_sf"/>
</dbReference>
<comment type="function">
    <text evidence="1">May play a role in the aggregation of tegument proteins around nucleocapsids during virus morphogenesis.</text>
</comment>
<dbReference type="GO" id="GO:0042025">
    <property type="term" value="C:host cell nucleus"/>
    <property type="evidence" value="ECO:0007669"/>
    <property type="project" value="UniProtKB-SubCell"/>
</dbReference>
<dbReference type="GO" id="GO:0003677">
    <property type="term" value="F:DNA binding"/>
    <property type="evidence" value="ECO:0007669"/>
    <property type="project" value="UniProtKB-KW"/>
</dbReference>
<dbReference type="KEGG" id="vg:20194322"/>
<keyword evidence="17" id="KW-1185">Reference proteome</keyword>
<evidence type="ECO:0000256" key="1">
    <source>
        <dbReference type="ARBA" id="ARBA00002794"/>
    </source>
</evidence>
<evidence type="ECO:0000256" key="2">
    <source>
        <dbReference type="ARBA" id="ARBA00004147"/>
    </source>
</evidence>
<evidence type="ECO:0000256" key="4">
    <source>
        <dbReference type="ARBA" id="ARBA00010001"/>
    </source>
</evidence>
<reference evidence="16 17" key="1">
    <citation type="submission" date="2014-06" db="EMBL/GenBank/DDBJ databases">
        <title>Comparative genome analysis of equine alphaherpesviruses.</title>
        <authorList>
            <person name="Sijmons S."/>
            <person name="Vissani A."/>
            <person name="Silva Tordoya M."/>
            <person name="Muylkens B."/>
            <person name="Thiry E."/>
            <person name="Maes P."/>
            <person name="Matthijnssens J."/>
            <person name="Barrandeguy M."/>
            <person name="Van Ranst M."/>
        </authorList>
    </citation>
    <scope>NUCLEOTIDE SEQUENCE [LARGE SCALE GENOMIC DNA]</scope>
    <source>
        <strain evidence="16">AR/2007/C3A</strain>
    </source>
</reference>
<dbReference type="RefSeq" id="YP_009054915.1">
    <property type="nucleotide sequence ID" value="NC_024771.1"/>
</dbReference>
<dbReference type="GO" id="GO:0006355">
    <property type="term" value="P:regulation of DNA-templated transcription"/>
    <property type="evidence" value="ECO:0007669"/>
    <property type="project" value="InterPro"/>
</dbReference>
<evidence type="ECO:0000256" key="5">
    <source>
        <dbReference type="ARBA" id="ARBA00011507"/>
    </source>
</evidence>
<evidence type="ECO:0000256" key="13">
    <source>
        <dbReference type="ARBA" id="ARBA00023163"/>
    </source>
</evidence>
<evidence type="ECO:0000256" key="14">
    <source>
        <dbReference type="ARBA" id="ARBA00030037"/>
    </source>
</evidence>